<accession>D4TYY0</accession>
<comment type="caution">
    <text evidence="1">The sequence shown here is derived from an EMBL/GenBank/DDBJ whole genome shotgun (WGS) entry which is preliminary data.</text>
</comment>
<dbReference type="EMBL" id="ACYT02000031">
    <property type="protein sequence ID" value="EFF79935.1"/>
    <property type="molecule type" value="Genomic_DNA"/>
</dbReference>
<dbReference type="AlphaFoldDB" id="D4TYY0"/>
<evidence type="ECO:0000313" key="1">
    <source>
        <dbReference type="EMBL" id="EFF79935.1"/>
    </source>
</evidence>
<gene>
    <name evidence="1" type="ORF">HMPREF0970_01158</name>
</gene>
<sequence>MCAAGEAWRWFETAIAFARVCRCGSETAISFARVCRCGSETAVAFAGEK</sequence>
<reference evidence="1 2" key="1">
    <citation type="submission" date="2009-10" db="EMBL/GenBank/DDBJ databases">
        <authorList>
            <person name="Weinstock G."/>
            <person name="Sodergren E."/>
            <person name="Clifton S."/>
            <person name="Fulton L."/>
            <person name="Fulton B."/>
            <person name="Courtney L."/>
            <person name="Fronick C."/>
            <person name="Harrison M."/>
            <person name="Strong C."/>
            <person name="Farmer C."/>
            <person name="Delahaunty K."/>
            <person name="Markovic C."/>
            <person name="Hall O."/>
            <person name="Minx P."/>
            <person name="Tomlinson C."/>
            <person name="Mitreva M."/>
            <person name="Nelson J."/>
            <person name="Hou S."/>
            <person name="Wollam A."/>
            <person name="Pepin K.H."/>
            <person name="Johnson M."/>
            <person name="Bhonagiri V."/>
            <person name="Nash W.E."/>
            <person name="Warren W."/>
            <person name="Chinwalla A."/>
            <person name="Mardis E.R."/>
            <person name="Wilson R.K."/>
        </authorList>
    </citation>
    <scope>NUCLEOTIDE SEQUENCE [LARGE SCALE GENOMIC DNA]</scope>
    <source>
        <strain evidence="1 2">F0309</strain>
    </source>
</reference>
<protein>
    <submittedName>
        <fullName evidence="1">Uncharacterized protein</fullName>
    </submittedName>
</protein>
<proteinExistence type="predicted"/>
<dbReference type="HOGENOM" id="CLU_3131400_0_0_11"/>
<organism evidence="1 2">
    <name type="scientific">Schaalia odontolytica F0309</name>
    <dbReference type="NCBI Taxonomy" id="649742"/>
    <lineage>
        <taxon>Bacteria</taxon>
        <taxon>Bacillati</taxon>
        <taxon>Actinomycetota</taxon>
        <taxon>Actinomycetes</taxon>
        <taxon>Actinomycetales</taxon>
        <taxon>Actinomycetaceae</taxon>
        <taxon>Schaalia</taxon>
    </lineage>
</organism>
<dbReference type="Proteomes" id="UP000003150">
    <property type="component" value="Unassembled WGS sequence"/>
</dbReference>
<evidence type="ECO:0000313" key="2">
    <source>
        <dbReference type="Proteomes" id="UP000003150"/>
    </source>
</evidence>
<name>D4TYY0_9ACTO</name>